<dbReference type="EMBL" id="BLXT01007262">
    <property type="protein sequence ID" value="GFO37553.1"/>
    <property type="molecule type" value="Genomic_DNA"/>
</dbReference>
<dbReference type="SUPFAM" id="SSF56436">
    <property type="entry name" value="C-type lectin-like"/>
    <property type="match status" value="1"/>
</dbReference>
<feature type="domain" description="C-type lectin" evidence="1">
    <location>
        <begin position="47"/>
        <end position="116"/>
    </location>
</feature>
<dbReference type="PROSITE" id="PS50041">
    <property type="entry name" value="C_TYPE_LECTIN_2"/>
    <property type="match status" value="1"/>
</dbReference>
<keyword evidence="3" id="KW-1185">Reference proteome</keyword>
<proteinExistence type="predicted"/>
<reference evidence="2 3" key="1">
    <citation type="journal article" date="2021" name="Elife">
        <title>Chloroplast acquisition without the gene transfer in kleptoplastic sea slugs, Plakobranchus ocellatus.</title>
        <authorList>
            <person name="Maeda T."/>
            <person name="Takahashi S."/>
            <person name="Yoshida T."/>
            <person name="Shimamura S."/>
            <person name="Takaki Y."/>
            <person name="Nagai Y."/>
            <person name="Toyoda A."/>
            <person name="Suzuki Y."/>
            <person name="Arimoto A."/>
            <person name="Ishii H."/>
            <person name="Satoh N."/>
            <person name="Nishiyama T."/>
            <person name="Hasebe M."/>
            <person name="Maruyama T."/>
            <person name="Minagawa J."/>
            <person name="Obokata J."/>
            <person name="Shigenobu S."/>
        </authorList>
    </citation>
    <scope>NUCLEOTIDE SEQUENCE [LARGE SCALE GENOMIC DNA]</scope>
</reference>
<dbReference type="Proteomes" id="UP000735302">
    <property type="component" value="Unassembled WGS sequence"/>
</dbReference>
<evidence type="ECO:0000313" key="3">
    <source>
        <dbReference type="Proteomes" id="UP000735302"/>
    </source>
</evidence>
<organism evidence="2 3">
    <name type="scientific">Plakobranchus ocellatus</name>
    <dbReference type="NCBI Taxonomy" id="259542"/>
    <lineage>
        <taxon>Eukaryota</taxon>
        <taxon>Metazoa</taxon>
        <taxon>Spiralia</taxon>
        <taxon>Lophotrochozoa</taxon>
        <taxon>Mollusca</taxon>
        <taxon>Gastropoda</taxon>
        <taxon>Heterobranchia</taxon>
        <taxon>Euthyneura</taxon>
        <taxon>Panpulmonata</taxon>
        <taxon>Sacoglossa</taxon>
        <taxon>Placobranchoidea</taxon>
        <taxon>Plakobranchidae</taxon>
        <taxon>Plakobranchus</taxon>
    </lineage>
</organism>
<gene>
    <name evidence="2" type="ORF">PoB_006405800</name>
</gene>
<dbReference type="CDD" id="cd00037">
    <property type="entry name" value="CLECT"/>
    <property type="match status" value="1"/>
</dbReference>
<dbReference type="InterPro" id="IPR001304">
    <property type="entry name" value="C-type_lectin-like"/>
</dbReference>
<dbReference type="Gene3D" id="3.10.100.10">
    <property type="entry name" value="Mannose-Binding Protein A, subunit A"/>
    <property type="match status" value="1"/>
</dbReference>
<accession>A0AAV4D0I3</accession>
<dbReference type="InterPro" id="IPR016187">
    <property type="entry name" value="CTDL_fold"/>
</dbReference>
<evidence type="ECO:0000259" key="1">
    <source>
        <dbReference type="PROSITE" id="PS50041"/>
    </source>
</evidence>
<dbReference type="AlphaFoldDB" id="A0AAV4D0I3"/>
<comment type="caution">
    <text evidence="2">The sequence shown here is derived from an EMBL/GenBank/DDBJ whole genome shotgun (WGS) entry which is preliminary data.</text>
</comment>
<protein>
    <recommendedName>
        <fullName evidence="1">C-type lectin domain-containing protein</fullName>
    </recommendedName>
</protein>
<name>A0AAV4D0I3_9GAST</name>
<dbReference type="InterPro" id="IPR016186">
    <property type="entry name" value="C-type_lectin-like/link_sf"/>
</dbReference>
<sequence length="342" mass="38624">MAAPKSLRLIIKRLILRRDLLTIFLYCLVLPQPCRDFLQSKPIFPVLTAYLSSQSAPDVWVGLSEKKDVTRISGYFRWDTGHPTQPTRTAKRCVYVATNSFWRLDWCHEFKDYVCQTSSIGYLRVAPITASPNISIQKASKGPNVLKFGEKVQVSCTAFHTDGASLYFTFTAPGVTETKRPGDKNVQLFLHGSYAYDSSSGLCWLRSSAVWEVSAGEKHQGGYFSCCRQHPPGCANSATKFVDLSYEEPKVNLYPEPLDANVEATVRCTLYYRAGKSMIWVIHWFSDELILNITSNGSLFELLGTKPTRWRLLHRGHPITTSRKFSIKNLQALKHACANRPI</sequence>
<evidence type="ECO:0000313" key="2">
    <source>
        <dbReference type="EMBL" id="GFO37553.1"/>
    </source>
</evidence>